<sequence length="173" mass="19353">MIYVLAYPEFSADTARRIAHFRALHEPARARLVAAHITLVFGLSKSSSQDVLARCEKTAPRFSPIPVEFTETRLGHDPFEDTYKLFLMCETGRESLTALHDLLYDGPQRAELSPDIPYEPHMTVATHEDRRAIAKLDTSALGAFPICATIRELTVVRRDAGMLQRVGVCTLGR</sequence>
<gene>
    <name evidence="1" type="ORF">AB2B41_10005</name>
</gene>
<dbReference type="EMBL" id="JBFNXX010000006">
    <property type="protein sequence ID" value="MEW9919939.1"/>
    <property type="molecule type" value="Genomic_DNA"/>
</dbReference>
<dbReference type="Gene3D" id="3.90.1140.10">
    <property type="entry name" value="Cyclic phosphodiesterase"/>
    <property type="match status" value="1"/>
</dbReference>
<dbReference type="Pfam" id="PF13563">
    <property type="entry name" value="2_5_RNA_ligase2"/>
    <property type="match status" value="1"/>
</dbReference>
<evidence type="ECO:0000313" key="1">
    <source>
        <dbReference type="EMBL" id="MEW9919939.1"/>
    </source>
</evidence>
<dbReference type="SUPFAM" id="SSF55144">
    <property type="entry name" value="LigT-like"/>
    <property type="match status" value="1"/>
</dbReference>
<dbReference type="RefSeq" id="WP_367877640.1">
    <property type="nucleotide sequence ID" value="NZ_JBFNXX010000006.1"/>
</dbReference>
<dbReference type="GO" id="GO:0016874">
    <property type="term" value="F:ligase activity"/>
    <property type="evidence" value="ECO:0007669"/>
    <property type="project" value="UniProtKB-KW"/>
</dbReference>
<name>A0ABV3RLU7_9RHOB</name>
<accession>A0ABV3RLU7</accession>
<keyword evidence="1" id="KW-0436">Ligase</keyword>
<dbReference type="InterPro" id="IPR009097">
    <property type="entry name" value="Cyclic_Pdiesterase"/>
</dbReference>
<dbReference type="Proteomes" id="UP001556098">
    <property type="component" value="Unassembled WGS sequence"/>
</dbReference>
<organism evidence="1 2">
    <name type="scientific">Sulfitobacter sediminis</name>
    <dbReference type="NCBI Taxonomy" id="3234186"/>
    <lineage>
        <taxon>Bacteria</taxon>
        <taxon>Pseudomonadati</taxon>
        <taxon>Pseudomonadota</taxon>
        <taxon>Alphaproteobacteria</taxon>
        <taxon>Rhodobacterales</taxon>
        <taxon>Roseobacteraceae</taxon>
        <taxon>Sulfitobacter</taxon>
    </lineage>
</organism>
<reference evidence="1 2" key="1">
    <citation type="submission" date="2024-07" db="EMBL/GenBank/DDBJ databases">
        <title>Marimonas sp.nov., isolated from tidal-flat sediment.</title>
        <authorList>
            <person name="Jayan J.N."/>
            <person name="Lee S.S."/>
        </authorList>
    </citation>
    <scope>NUCLEOTIDE SEQUENCE [LARGE SCALE GENOMIC DNA]</scope>
    <source>
        <strain evidence="1 2">MJW-29</strain>
    </source>
</reference>
<keyword evidence="2" id="KW-1185">Reference proteome</keyword>
<comment type="caution">
    <text evidence="1">The sequence shown here is derived from an EMBL/GenBank/DDBJ whole genome shotgun (WGS) entry which is preliminary data.</text>
</comment>
<evidence type="ECO:0000313" key="2">
    <source>
        <dbReference type="Proteomes" id="UP001556098"/>
    </source>
</evidence>
<protein>
    <submittedName>
        <fullName evidence="1">2'-5' RNA ligase family protein</fullName>
    </submittedName>
</protein>
<proteinExistence type="predicted"/>